<dbReference type="EMBL" id="JAACJJ010000028">
    <property type="protein sequence ID" value="KAF5321288.1"/>
    <property type="molecule type" value="Genomic_DNA"/>
</dbReference>
<organism evidence="2 3">
    <name type="scientific">Psilocybe cf. subviscida</name>
    <dbReference type="NCBI Taxonomy" id="2480587"/>
    <lineage>
        <taxon>Eukaryota</taxon>
        <taxon>Fungi</taxon>
        <taxon>Dikarya</taxon>
        <taxon>Basidiomycota</taxon>
        <taxon>Agaricomycotina</taxon>
        <taxon>Agaricomycetes</taxon>
        <taxon>Agaricomycetidae</taxon>
        <taxon>Agaricales</taxon>
        <taxon>Agaricineae</taxon>
        <taxon>Strophariaceae</taxon>
        <taxon>Psilocybe</taxon>
    </lineage>
</organism>
<dbReference type="Gene3D" id="1.10.472.10">
    <property type="entry name" value="Cyclin-like"/>
    <property type="match status" value="1"/>
</dbReference>
<keyword evidence="3" id="KW-1185">Reference proteome</keyword>
<dbReference type="AlphaFoldDB" id="A0A8H5BDZ9"/>
<dbReference type="OrthoDB" id="286814at2759"/>
<feature type="region of interest" description="Disordered" evidence="1">
    <location>
        <begin position="554"/>
        <end position="600"/>
    </location>
</feature>
<evidence type="ECO:0000256" key="1">
    <source>
        <dbReference type="SAM" id="MobiDB-lite"/>
    </source>
</evidence>
<dbReference type="PANTHER" id="PTHR15615">
    <property type="match status" value="1"/>
</dbReference>
<feature type="region of interest" description="Disordered" evidence="1">
    <location>
        <begin position="185"/>
        <end position="208"/>
    </location>
</feature>
<feature type="compositionally biased region" description="Low complexity" evidence="1">
    <location>
        <begin position="192"/>
        <end position="207"/>
    </location>
</feature>
<protein>
    <recommendedName>
        <fullName evidence="4">Cyclin N-terminal domain-containing protein</fullName>
    </recommendedName>
</protein>
<dbReference type="GO" id="GO:0016538">
    <property type="term" value="F:cyclin-dependent protein serine/threonine kinase regulator activity"/>
    <property type="evidence" value="ECO:0007669"/>
    <property type="project" value="TreeGrafter"/>
</dbReference>
<dbReference type="GO" id="GO:0005634">
    <property type="term" value="C:nucleus"/>
    <property type="evidence" value="ECO:0007669"/>
    <property type="project" value="TreeGrafter"/>
</dbReference>
<accession>A0A8H5BDZ9</accession>
<comment type="caution">
    <text evidence="2">The sequence shown here is derived from an EMBL/GenBank/DDBJ whole genome shotgun (WGS) entry which is preliminary data.</text>
</comment>
<dbReference type="GO" id="GO:0019901">
    <property type="term" value="F:protein kinase binding"/>
    <property type="evidence" value="ECO:0007669"/>
    <property type="project" value="InterPro"/>
</dbReference>
<reference evidence="2 3" key="1">
    <citation type="journal article" date="2020" name="ISME J.">
        <title>Uncovering the hidden diversity of litter-decomposition mechanisms in mushroom-forming fungi.</title>
        <authorList>
            <person name="Floudas D."/>
            <person name="Bentzer J."/>
            <person name="Ahren D."/>
            <person name="Johansson T."/>
            <person name="Persson P."/>
            <person name="Tunlid A."/>
        </authorList>
    </citation>
    <scope>NUCLEOTIDE SEQUENCE [LARGE SCALE GENOMIC DNA]</scope>
    <source>
        <strain evidence="2 3">CBS 101986</strain>
    </source>
</reference>
<dbReference type="CDD" id="cd20557">
    <property type="entry name" value="CYCLIN_ScPCL1-like"/>
    <property type="match status" value="1"/>
</dbReference>
<feature type="region of interest" description="Disordered" evidence="1">
    <location>
        <begin position="116"/>
        <end position="135"/>
    </location>
</feature>
<dbReference type="GO" id="GO:0000307">
    <property type="term" value="C:cyclin-dependent protein kinase holoenzyme complex"/>
    <property type="evidence" value="ECO:0007669"/>
    <property type="project" value="TreeGrafter"/>
</dbReference>
<evidence type="ECO:0000313" key="2">
    <source>
        <dbReference type="EMBL" id="KAF5321288.1"/>
    </source>
</evidence>
<gene>
    <name evidence="2" type="ORF">D9619_001010</name>
</gene>
<feature type="compositionally biased region" description="Polar residues" evidence="1">
    <location>
        <begin position="24"/>
        <end position="70"/>
    </location>
</feature>
<evidence type="ECO:0008006" key="4">
    <source>
        <dbReference type="Google" id="ProtNLM"/>
    </source>
</evidence>
<dbReference type="PANTHER" id="PTHR15615:SF108">
    <property type="entry name" value="PROTEIN CNPPD1"/>
    <property type="match status" value="1"/>
</dbReference>
<proteinExistence type="predicted"/>
<feature type="region of interest" description="Disordered" evidence="1">
    <location>
        <begin position="19"/>
        <end position="70"/>
    </location>
</feature>
<name>A0A8H5BDZ9_9AGAR</name>
<dbReference type="Proteomes" id="UP000567179">
    <property type="component" value="Unassembled WGS sequence"/>
</dbReference>
<sequence>MPVSAPLYTKSLAQPTIKSKGFAPQQTLTTHSATGTHSVSGRSQAFRSEDWPSTTLPSWRRNSQQQQRTENQGFAGYRVQDFYQGLTAADNASAIKGSHAEACIPPLFCPPQASFMTGPIQSRDTGHEGSMDADDTVQFDSDMQLDVDVLVGSDDVDQYGATTSPADGQTYSSAYNDSYHAGAFSPICEDQSPGSDSGPDSGSSPVGPITPFCDFVDRAVAHAQSYATQHSYSADPAPTGAYYQEKQTQVAACQPPAFFPAIREQPNAQVHFTTNAGPAPPAVAYKTLSEPLSEWVAGYVWKVCTTGMSLPPAFAQPSMNAGPYAVMPPSFLASSIHSLLLATLLQPSGVFLAIWYIVRLPVYFAAAPLSGEYVKERAFQSALFGDSYSGQDSTEGSAAFRLVVLGCMLANKWLDDHTFSNKTWHSISNIPLQTLNKLEALVLDIFSYDLSISSQQWSQWLAHVMSYHMSLSSPMYPQPISRPSSNPHSIVRGAIEVIIHAPSTRMFTAGLPQPVFLGIEDRIKERQEKESAMEDIGIELDEGGPIKEEYLPKRRASKLASQGAQARDDYSNGRELSSLRALPPPAKWSPAGDEPILRNRNRSSGQYLAVRPSNNVMASYPTNYHPHDVAYNNRGWNPLHGYMPIKSHPGYAYDAQLPVYHGHVPVYNPLAQVAPVSMSAHARSQSLSFDQDLSRNNHMRSYSQSRFEYKQSDLLMMANEHLPMKDAATKWMEQSNGYLCPSQAYIHIPSVGMQPTW</sequence>
<evidence type="ECO:0000313" key="3">
    <source>
        <dbReference type="Proteomes" id="UP000567179"/>
    </source>
</evidence>
<dbReference type="InterPro" id="IPR013922">
    <property type="entry name" value="Cyclin_PHO80-like"/>
</dbReference>
<dbReference type="Pfam" id="PF08613">
    <property type="entry name" value="Cyclin"/>
    <property type="match status" value="1"/>
</dbReference>